<keyword evidence="6" id="KW-1185">Reference proteome</keyword>
<name>A0ABT2X8L3_9RHOB</name>
<proteinExistence type="inferred from homology"/>
<dbReference type="GO" id="GO:0032259">
    <property type="term" value="P:methylation"/>
    <property type="evidence" value="ECO:0007669"/>
    <property type="project" value="UniProtKB-KW"/>
</dbReference>
<evidence type="ECO:0000256" key="3">
    <source>
        <dbReference type="ARBA" id="ARBA00022679"/>
    </source>
</evidence>
<evidence type="ECO:0000313" key="5">
    <source>
        <dbReference type="EMBL" id="MCU9850084.1"/>
    </source>
</evidence>
<dbReference type="GO" id="GO:0008168">
    <property type="term" value="F:methyltransferase activity"/>
    <property type="evidence" value="ECO:0007669"/>
    <property type="project" value="UniProtKB-KW"/>
</dbReference>
<gene>
    <name evidence="5" type="ORF">OEZ60_18970</name>
</gene>
<feature type="region of interest" description="Disordered" evidence="4">
    <location>
        <begin position="1"/>
        <end position="54"/>
    </location>
</feature>
<evidence type="ECO:0000313" key="6">
    <source>
        <dbReference type="Proteomes" id="UP001209535"/>
    </source>
</evidence>
<keyword evidence="3" id="KW-0808">Transferase</keyword>
<evidence type="ECO:0000256" key="2">
    <source>
        <dbReference type="ARBA" id="ARBA00022603"/>
    </source>
</evidence>
<dbReference type="RefSeq" id="WP_263339660.1">
    <property type="nucleotide sequence ID" value="NZ_JAOVQO010000021.1"/>
</dbReference>
<dbReference type="InterPro" id="IPR038601">
    <property type="entry name" value="MttB-like_sf"/>
</dbReference>
<dbReference type="Gene3D" id="3.20.20.480">
    <property type="entry name" value="Trimethylamine methyltransferase-like"/>
    <property type="match status" value="1"/>
</dbReference>
<evidence type="ECO:0000256" key="1">
    <source>
        <dbReference type="ARBA" id="ARBA00007137"/>
    </source>
</evidence>
<dbReference type="Pfam" id="PF06253">
    <property type="entry name" value="MTTB"/>
    <property type="match status" value="1"/>
</dbReference>
<comment type="similarity">
    <text evidence="1">Belongs to the trimethylamine methyltransferase family.</text>
</comment>
<protein>
    <submittedName>
        <fullName evidence="5">Trimethylamine methyltransferase family protein</fullName>
    </submittedName>
</protein>
<accession>A0ABT2X8L3</accession>
<sequence length="540" mass="58940">MRHETTAGKGAAMNQMQATSSRRGGREARKALRAAPGGPDHRPVRGGMENPRHFRPLSETDMARIHEAALDVLETVGIGDCLPSTVDYLTRLGCIYRDGRITFPRALVEDYIPRINRDFLLAGRDPRHDMHMQGSRFYCGTAGATVNMVNPRTGAYRGTTLNDLYDCSRLVDTLDNIHFFQRTVVPREIEDFFEMDFNTCYASLAGTQKHVGTSWGGVRQLEASLEVMHLLAGGEKQWRERPFVSMSCCFTVSPLKWAADSCLCLETGAKAGMPIMLVSLGQAGATGPAALAGNVVMTLAELLAGMIYVDAVAPGNPVILGFWPFVSDLRTGAMCCGSGEQALLTSACGQMSRYYGLISGIPSGIADSKMPDAQSGYEKAINHVVTANSGANLMYEAGGMVASLMGFSLESLAMDNDSVGAALRTVRGIDVNEDTVSVDVIREVCMGGPGHFLAHGQTMSLMERDYVYPKLGDRMSPSEWAEKGNRTALDRAIDYVDSTLGAHYPEYVPRAIDEQIRAKYPVRLPRERMRPNADWPRNRG</sequence>
<dbReference type="Proteomes" id="UP001209535">
    <property type="component" value="Unassembled WGS sequence"/>
</dbReference>
<organism evidence="5 6">
    <name type="scientific">Albidovulum salinarum</name>
    <dbReference type="NCBI Taxonomy" id="2984153"/>
    <lineage>
        <taxon>Bacteria</taxon>
        <taxon>Pseudomonadati</taxon>
        <taxon>Pseudomonadota</taxon>
        <taxon>Alphaproteobacteria</taxon>
        <taxon>Rhodobacterales</taxon>
        <taxon>Paracoccaceae</taxon>
        <taxon>Albidovulum</taxon>
    </lineage>
</organism>
<dbReference type="InterPro" id="IPR010426">
    <property type="entry name" value="MTTB_MeTrfase"/>
</dbReference>
<comment type="caution">
    <text evidence="5">The sequence shown here is derived from an EMBL/GenBank/DDBJ whole genome shotgun (WGS) entry which is preliminary data.</text>
</comment>
<evidence type="ECO:0000256" key="4">
    <source>
        <dbReference type="SAM" id="MobiDB-lite"/>
    </source>
</evidence>
<keyword evidence="2 5" id="KW-0489">Methyltransferase</keyword>
<reference evidence="5 6" key="1">
    <citation type="submission" date="2022-10" db="EMBL/GenBank/DDBJ databases">
        <title>Defluviimonas sp. nov., isolated from ocean surface sediments.</title>
        <authorList>
            <person name="He W."/>
            <person name="Wang L."/>
            <person name="Zhang D.-F."/>
        </authorList>
    </citation>
    <scope>NUCLEOTIDE SEQUENCE [LARGE SCALE GENOMIC DNA]</scope>
    <source>
        <strain evidence="5 6">WL0024</strain>
    </source>
</reference>
<dbReference type="EMBL" id="JAOVQO010000021">
    <property type="protein sequence ID" value="MCU9850084.1"/>
    <property type="molecule type" value="Genomic_DNA"/>
</dbReference>